<dbReference type="GO" id="GO:0008198">
    <property type="term" value="F:ferrous iron binding"/>
    <property type="evidence" value="ECO:0007669"/>
    <property type="project" value="TreeGrafter"/>
</dbReference>
<evidence type="ECO:0000256" key="1">
    <source>
        <dbReference type="ARBA" id="ARBA00006622"/>
    </source>
</evidence>
<organism evidence="6 7">
    <name type="scientific">Luteibaculum oceani</name>
    <dbReference type="NCBI Taxonomy" id="1294296"/>
    <lineage>
        <taxon>Bacteria</taxon>
        <taxon>Pseudomonadati</taxon>
        <taxon>Bacteroidota</taxon>
        <taxon>Flavobacteriia</taxon>
        <taxon>Flavobacteriales</taxon>
        <taxon>Luteibaculaceae</taxon>
        <taxon>Luteibaculum</taxon>
    </lineage>
</organism>
<keyword evidence="7" id="KW-1185">Reference proteome</keyword>
<evidence type="ECO:0000256" key="4">
    <source>
        <dbReference type="ARBA" id="ARBA00023002"/>
    </source>
</evidence>
<sequence>MNKIKSLADLVRELNSCSLDSSCYLDTLKRMELNTSELEQFYSWSEDNYTRNSVYENELFELIVVCFEKGQKSPIHDYHSNEAWITVLSGKMREEKFRLHPQVKKLEKLSSVNLLPGDFTFISGQVGIHRYYNVYETRSVCLCLYSKPVKTWRVYDESTSEFKLVDTWYNQRPESYLEPIKL</sequence>
<dbReference type="AlphaFoldDB" id="A0A5C6VIS6"/>
<evidence type="ECO:0000256" key="5">
    <source>
        <dbReference type="ARBA" id="ARBA00023004"/>
    </source>
</evidence>
<evidence type="ECO:0000256" key="2">
    <source>
        <dbReference type="ARBA" id="ARBA00022723"/>
    </source>
</evidence>
<comment type="similarity">
    <text evidence="1">Belongs to the cysteine dioxygenase family.</text>
</comment>
<dbReference type="SUPFAM" id="SSF51182">
    <property type="entry name" value="RmlC-like cupins"/>
    <property type="match status" value="1"/>
</dbReference>
<dbReference type="InterPro" id="IPR011051">
    <property type="entry name" value="RmlC_Cupin_sf"/>
</dbReference>
<dbReference type="PANTHER" id="PTHR12918:SF1">
    <property type="entry name" value="CYSTEINE DIOXYGENASE TYPE 1"/>
    <property type="match status" value="1"/>
</dbReference>
<dbReference type="InterPro" id="IPR010300">
    <property type="entry name" value="CDO_1"/>
</dbReference>
<evidence type="ECO:0000313" key="6">
    <source>
        <dbReference type="EMBL" id="TXC85333.1"/>
    </source>
</evidence>
<keyword evidence="2" id="KW-0479">Metal-binding</keyword>
<dbReference type="Proteomes" id="UP000321168">
    <property type="component" value="Unassembled WGS sequence"/>
</dbReference>
<dbReference type="GO" id="GO:0016702">
    <property type="term" value="F:oxidoreductase activity, acting on single donors with incorporation of molecular oxygen, incorporation of two atoms of oxygen"/>
    <property type="evidence" value="ECO:0007669"/>
    <property type="project" value="InterPro"/>
</dbReference>
<evidence type="ECO:0008006" key="8">
    <source>
        <dbReference type="Google" id="ProtNLM"/>
    </source>
</evidence>
<keyword evidence="3" id="KW-0223">Dioxygenase</keyword>
<evidence type="ECO:0000256" key="3">
    <source>
        <dbReference type="ARBA" id="ARBA00022964"/>
    </source>
</evidence>
<dbReference type="Pfam" id="PF05995">
    <property type="entry name" value="CDO_I"/>
    <property type="match status" value="1"/>
</dbReference>
<dbReference type="RefSeq" id="WP_147012667.1">
    <property type="nucleotide sequence ID" value="NZ_VORB01000001.1"/>
</dbReference>
<evidence type="ECO:0000313" key="7">
    <source>
        <dbReference type="Proteomes" id="UP000321168"/>
    </source>
</evidence>
<proteinExistence type="inferred from homology"/>
<gene>
    <name evidence="6" type="ORF">FRX97_01535</name>
</gene>
<dbReference type="Gene3D" id="2.60.120.10">
    <property type="entry name" value="Jelly Rolls"/>
    <property type="match status" value="1"/>
</dbReference>
<reference evidence="6 7" key="1">
    <citation type="submission" date="2019-08" db="EMBL/GenBank/DDBJ databases">
        <title>Genome of Luteibaculum oceani JCM 18817.</title>
        <authorList>
            <person name="Bowman J.P."/>
        </authorList>
    </citation>
    <scope>NUCLEOTIDE SEQUENCE [LARGE SCALE GENOMIC DNA]</scope>
    <source>
        <strain evidence="6 7">JCM 18817</strain>
    </source>
</reference>
<keyword evidence="4" id="KW-0560">Oxidoreductase</keyword>
<dbReference type="PANTHER" id="PTHR12918">
    <property type="entry name" value="CYSTEINE DIOXYGENASE"/>
    <property type="match status" value="1"/>
</dbReference>
<protein>
    <recommendedName>
        <fullName evidence="8">Cysteine dioxygenase</fullName>
    </recommendedName>
</protein>
<dbReference type="OrthoDB" id="7059163at2"/>
<accession>A0A5C6VIS6</accession>
<name>A0A5C6VIS6_9FLAO</name>
<comment type="caution">
    <text evidence="6">The sequence shown here is derived from an EMBL/GenBank/DDBJ whole genome shotgun (WGS) entry which is preliminary data.</text>
</comment>
<dbReference type="InterPro" id="IPR014710">
    <property type="entry name" value="RmlC-like_jellyroll"/>
</dbReference>
<dbReference type="EMBL" id="VORB01000001">
    <property type="protein sequence ID" value="TXC85333.1"/>
    <property type="molecule type" value="Genomic_DNA"/>
</dbReference>
<dbReference type="CDD" id="cd10548">
    <property type="entry name" value="cupin_CDO"/>
    <property type="match status" value="1"/>
</dbReference>
<keyword evidence="5" id="KW-0408">Iron</keyword>